<feature type="non-terminal residue" evidence="2">
    <location>
        <position position="41"/>
    </location>
</feature>
<evidence type="ECO:0000313" key="3">
    <source>
        <dbReference type="Proteomes" id="UP000430232"/>
    </source>
</evidence>
<protein>
    <submittedName>
        <fullName evidence="2">Efflux RND transporter periplasmic adaptor subunit</fullName>
    </submittedName>
</protein>
<accession>A0A6H9T5Y2</accession>
<gene>
    <name evidence="2" type="ORF">F7R21_24055</name>
</gene>
<feature type="region of interest" description="Disordered" evidence="1">
    <location>
        <begin position="1"/>
        <end position="22"/>
    </location>
</feature>
<dbReference type="Proteomes" id="UP000430232">
    <property type="component" value="Unassembled WGS sequence"/>
</dbReference>
<evidence type="ECO:0000256" key="1">
    <source>
        <dbReference type="SAM" id="MobiDB-lite"/>
    </source>
</evidence>
<dbReference type="AlphaFoldDB" id="A0A6H9T5Y2"/>
<feature type="compositionally biased region" description="Basic and acidic residues" evidence="1">
    <location>
        <begin position="1"/>
        <end position="15"/>
    </location>
</feature>
<reference evidence="2 3" key="1">
    <citation type="submission" date="2019-09" db="EMBL/GenBank/DDBJ databases">
        <title>Draft genome sequences of 48 bacterial type strains from the CCUG.</title>
        <authorList>
            <person name="Tunovic T."/>
            <person name="Pineiro-Iglesias B."/>
            <person name="Unosson C."/>
            <person name="Inganas E."/>
            <person name="Ohlen M."/>
            <person name="Cardew S."/>
            <person name="Jensie-Markopoulos S."/>
            <person name="Salva-Serra F."/>
            <person name="Jaen-Luchoro D."/>
            <person name="Karlsson R."/>
            <person name="Svensson-Stadler L."/>
            <person name="Chun J."/>
            <person name="Moore E."/>
        </authorList>
    </citation>
    <scope>NUCLEOTIDE SEQUENCE [LARGE SCALE GENOMIC DNA]</scope>
    <source>
        <strain evidence="2 3">CCUG 54555</strain>
    </source>
</reference>
<name>A0A6H9T5Y2_9BURK</name>
<keyword evidence="3" id="KW-1185">Reference proteome</keyword>
<dbReference type="EMBL" id="VZOJ01000080">
    <property type="protein sequence ID" value="KAB0635697.1"/>
    <property type="molecule type" value="Genomic_DNA"/>
</dbReference>
<evidence type="ECO:0000313" key="2">
    <source>
        <dbReference type="EMBL" id="KAB0635697.1"/>
    </source>
</evidence>
<organism evidence="2 3">
    <name type="scientific">Burkholderia latens</name>
    <dbReference type="NCBI Taxonomy" id="488446"/>
    <lineage>
        <taxon>Bacteria</taxon>
        <taxon>Pseudomonadati</taxon>
        <taxon>Pseudomonadota</taxon>
        <taxon>Betaproteobacteria</taxon>
        <taxon>Burkholderiales</taxon>
        <taxon>Burkholderiaceae</taxon>
        <taxon>Burkholderia</taxon>
        <taxon>Burkholderia cepacia complex</taxon>
    </lineage>
</organism>
<sequence>MPDHNLDKLKIDRRPAAPAPRRRRWGRYAAAAALVIAAIGA</sequence>
<comment type="caution">
    <text evidence="2">The sequence shown here is derived from an EMBL/GenBank/DDBJ whole genome shotgun (WGS) entry which is preliminary data.</text>
</comment>
<proteinExistence type="predicted"/>